<dbReference type="OrthoDB" id="5348780at2759"/>
<evidence type="ECO:0000256" key="1">
    <source>
        <dbReference type="SAM" id="MobiDB-lite"/>
    </source>
</evidence>
<name>A0A437A680_ARTFL</name>
<dbReference type="RefSeq" id="XP_067492081.1">
    <property type="nucleotide sequence ID" value="XM_067633964.1"/>
</dbReference>
<organism evidence="2 3">
    <name type="scientific">Arthrobotrys flagrans</name>
    <name type="common">Nematode-trapping fungus</name>
    <name type="synonym">Trichothecium flagrans</name>
    <dbReference type="NCBI Taxonomy" id="97331"/>
    <lineage>
        <taxon>Eukaryota</taxon>
        <taxon>Fungi</taxon>
        <taxon>Dikarya</taxon>
        <taxon>Ascomycota</taxon>
        <taxon>Pezizomycotina</taxon>
        <taxon>Orbiliomycetes</taxon>
        <taxon>Orbiliales</taxon>
        <taxon>Orbiliaceae</taxon>
        <taxon>Arthrobotrys</taxon>
    </lineage>
</organism>
<accession>A0A437A680</accession>
<evidence type="ECO:0000313" key="3">
    <source>
        <dbReference type="Proteomes" id="UP000283090"/>
    </source>
</evidence>
<sequence>MRIENDDRELYTEDSPTALILHAGRAMGTPMTYPKQYGLSNAVKQKLLKLFILWERQPPGSLPKLRFGEKKNSARAIEQLGTGPSKNRYNEVEESESRDREYEDDENYRDMDGYSDDDEDWDYGPQMPSLAIIERAPKSSLKH</sequence>
<reference evidence="2 3" key="1">
    <citation type="submission" date="2019-01" db="EMBL/GenBank/DDBJ databases">
        <title>Intercellular communication is required for trap formation in the nematode-trapping fungus Duddingtonia flagrans.</title>
        <authorList>
            <person name="Youssar L."/>
            <person name="Wernet V."/>
            <person name="Hensel N."/>
            <person name="Hildebrandt H.-G."/>
            <person name="Fischer R."/>
        </authorList>
    </citation>
    <scope>NUCLEOTIDE SEQUENCE [LARGE SCALE GENOMIC DNA]</scope>
    <source>
        <strain evidence="2 3">CBS H-5679</strain>
    </source>
</reference>
<proteinExistence type="predicted"/>
<feature type="compositionally biased region" description="Basic and acidic residues" evidence="1">
    <location>
        <begin position="88"/>
        <end position="101"/>
    </location>
</feature>
<gene>
    <name evidence="2" type="ORF">DFL_004807</name>
</gene>
<comment type="caution">
    <text evidence="2">The sequence shown here is derived from an EMBL/GenBank/DDBJ whole genome shotgun (WGS) entry which is preliminary data.</text>
</comment>
<dbReference type="VEuPathDB" id="FungiDB:DFL_004807"/>
<dbReference type="Proteomes" id="UP000283090">
    <property type="component" value="Unassembled WGS sequence"/>
</dbReference>
<dbReference type="GeneID" id="93587118"/>
<evidence type="ECO:0000313" key="2">
    <source>
        <dbReference type="EMBL" id="RVD86537.1"/>
    </source>
</evidence>
<feature type="region of interest" description="Disordered" evidence="1">
    <location>
        <begin position="64"/>
        <end position="143"/>
    </location>
</feature>
<dbReference type="AlphaFoldDB" id="A0A437A680"/>
<keyword evidence="3" id="KW-1185">Reference proteome</keyword>
<feature type="compositionally biased region" description="Acidic residues" evidence="1">
    <location>
        <begin position="102"/>
        <end position="122"/>
    </location>
</feature>
<protein>
    <submittedName>
        <fullName evidence="2">Uncharacterized protein</fullName>
    </submittedName>
</protein>
<dbReference type="EMBL" id="SAEB01000006">
    <property type="protein sequence ID" value="RVD86537.1"/>
    <property type="molecule type" value="Genomic_DNA"/>
</dbReference>